<comment type="subcellular location">
    <subcellularLocation>
        <location evidence="1">Cytoplasm</location>
        <location evidence="1">Cytoskeleton</location>
    </subcellularLocation>
</comment>
<dbReference type="Pfam" id="PF06705">
    <property type="entry name" value="SF-assemblin"/>
    <property type="match status" value="1"/>
</dbReference>
<evidence type="ECO:0000256" key="5">
    <source>
        <dbReference type="ARBA" id="ARBA00023054"/>
    </source>
</evidence>
<feature type="coiled-coil region" evidence="7">
    <location>
        <begin position="164"/>
        <end position="198"/>
    </location>
</feature>
<accession>A0A0S4IM41</accession>
<keyword evidence="10" id="KW-1185">Reference proteome</keyword>
<sequence>MFSSPGTPRRPQTATDRLSSVRNNLHQLREAVQVSETFALAHLTSKAASVPSQSKVQTRAKATPSQPTPPAASSGVPVDGNGSHAPTQQAESSRVLSQTHPPAATINVFDNVVISLKQHAIKIEEHLAVEATTRQEMDRRLKLLVDQKIREELVRLEKKAGDRIAELHNHVETLSRRTETLQAELTTEREKNVRLTQELKFHVAHGVADVREHVNQVRSVSQASQSILAKNLAENILRLQEKLDVERHSRESVLVAVREEMHHAARSRDKTDDRALQKLRDDVVALEVQLKRERETRERGEEQLAATMEEVVAQIQLGLRNVTR</sequence>
<evidence type="ECO:0000256" key="6">
    <source>
        <dbReference type="ARBA" id="ARBA00023212"/>
    </source>
</evidence>
<dbReference type="Proteomes" id="UP000051952">
    <property type="component" value="Unassembled WGS sequence"/>
</dbReference>
<dbReference type="GO" id="GO:0005200">
    <property type="term" value="F:structural constituent of cytoskeleton"/>
    <property type="evidence" value="ECO:0007669"/>
    <property type="project" value="InterPro"/>
</dbReference>
<keyword evidence="4" id="KW-0493">Microtubule</keyword>
<dbReference type="AlphaFoldDB" id="A0A0S4IM41"/>
<gene>
    <name evidence="9" type="ORF">BSAL_61970</name>
</gene>
<keyword evidence="6" id="KW-0206">Cytoskeleton</keyword>
<evidence type="ECO:0000256" key="1">
    <source>
        <dbReference type="ARBA" id="ARBA00004245"/>
    </source>
</evidence>
<keyword evidence="5 7" id="KW-0175">Coiled coil</keyword>
<dbReference type="VEuPathDB" id="TriTrypDB:BSAL_61970"/>
<protein>
    <submittedName>
        <fullName evidence="9">SF assemblin, putative</fullName>
    </submittedName>
</protein>
<evidence type="ECO:0000313" key="9">
    <source>
        <dbReference type="EMBL" id="CUF37707.1"/>
    </source>
</evidence>
<reference evidence="10" key="1">
    <citation type="submission" date="2015-09" db="EMBL/GenBank/DDBJ databases">
        <authorList>
            <consortium name="Pathogen Informatics"/>
        </authorList>
    </citation>
    <scope>NUCLEOTIDE SEQUENCE [LARGE SCALE GENOMIC DNA]</scope>
    <source>
        <strain evidence="10">Lake Konstanz</strain>
    </source>
</reference>
<dbReference type="GO" id="GO:0005874">
    <property type="term" value="C:microtubule"/>
    <property type="evidence" value="ECO:0007669"/>
    <property type="project" value="UniProtKB-KW"/>
</dbReference>
<evidence type="ECO:0000313" key="10">
    <source>
        <dbReference type="Proteomes" id="UP000051952"/>
    </source>
</evidence>
<dbReference type="OrthoDB" id="436841at2759"/>
<dbReference type="InterPro" id="IPR008374">
    <property type="entry name" value="SF_assemblin/giardin_b"/>
</dbReference>
<feature type="coiled-coil region" evidence="7">
    <location>
        <begin position="276"/>
        <end position="310"/>
    </location>
</feature>
<dbReference type="PRINTS" id="PR01799">
    <property type="entry name" value="SFASSEMBLIN"/>
</dbReference>
<feature type="compositionally biased region" description="Polar residues" evidence="8">
    <location>
        <begin position="84"/>
        <end position="98"/>
    </location>
</feature>
<feature type="region of interest" description="Disordered" evidence="8">
    <location>
        <begin position="45"/>
        <end position="98"/>
    </location>
</feature>
<dbReference type="PANTHER" id="PTHR40412:SF1">
    <property type="entry name" value="SF-ASSEMBLIN"/>
    <property type="match status" value="1"/>
</dbReference>
<evidence type="ECO:0000256" key="4">
    <source>
        <dbReference type="ARBA" id="ARBA00022701"/>
    </source>
</evidence>
<evidence type="ECO:0000256" key="3">
    <source>
        <dbReference type="ARBA" id="ARBA00022490"/>
    </source>
</evidence>
<dbReference type="PANTHER" id="PTHR40412">
    <property type="entry name" value="SF-ASSEMBLIN"/>
    <property type="match status" value="1"/>
</dbReference>
<dbReference type="EMBL" id="CYKH01000311">
    <property type="protein sequence ID" value="CUF37707.1"/>
    <property type="molecule type" value="Genomic_DNA"/>
</dbReference>
<evidence type="ECO:0000256" key="7">
    <source>
        <dbReference type="SAM" id="Coils"/>
    </source>
</evidence>
<name>A0A0S4IM41_BODSA</name>
<evidence type="ECO:0000256" key="8">
    <source>
        <dbReference type="SAM" id="MobiDB-lite"/>
    </source>
</evidence>
<feature type="region of interest" description="Disordered" evidence="8">
    <location>
        <begin position="1"/>
        <end position="22"/>
    </location>
</feature>
<keyword evidence="3" id="KW-0963">Cytoplasm</keyword>
<evidence type="ECO:0000256" key="2">
    <source>
        <dbReference type="ARBA" id="ARBA00005678"/>
    </source>
</evidence>
<comment type="similarity">
    <text evidence="2">Belongs to the SF-assemblin family.</text>
</comment>
<feature type="compositionally biased region" description="Polar residues" evidence="8">
    <location>
        <begin position="46"/>
        <end position="57"/>
    </location>
</feature>
<organism evidence="9 10">
    <name type="scientific">Bodo saltans</name>
    <name type="common">Flagellated protozoan</name>
    <dbReference type="NCBI Taxonomy" id="75058"/>
    <lineage>
        <taxon>Eukaryota</taxon>
        <taxon>Discoba</taxon>
        <taxon>Euglenozoa</taxon>
        <taxon>Kinetoplastea</taxon>
        <taxon>Metakinetoplastina</taxon>
        <taxon>Eubodonida</taxon>
        <taxon>Bodonidae</taxon>
        <taxon>Bodo</taxon>
    </lineage>
</organism>
<proteinExistence type="inferred from homology"/>